<sequence length="81" mass="9100">MYRAVLVPVGTKNHPTVESEKGRIGRENGCASSSSVVSSFVAPQPRPTSVPPPERILGRCNRIFRRWLIRLCLRCHRRCVG</sequence>
<evidence type="ECO:0000313" key="1">
    <source>
        <dbReference type="EMBL" id="BAD82001.1"/>
    </source>
</evidence>
<gene>
    <name evidence="1" type="primary">P0677H08.23</name>
</gene>
<organism evidence="1">
    <name type="scientific">Oryza sativa subsp. japonica</name>
    <name type="common">Rice</name>
    <dbReference type="NCBI Taxonomy" id="39947"/>
    <lineage>
        <taxon>Eukaryota</taxon>
        <taxon>Viridiplantae</taxon>
        <taxon>Streptophyta</taxon>
        <taxon>Embryophyta</taxon>
        <taxon>Tracheophyta</taxon>
        <taxon>Spermatophyta</taxon>
        <taxon>Magnoliopsida</taxon>
        <taxon>Liliopsida</taxon>
        <taxon>Poales</taxon>
        <taxon>Poaceae</taxon>
        <taxon>BOP clade</taxon>
        <taxon>Oryzoideae</taxon>
        <taxon>Oryzeae</taxon>
        <taxon>Oryzinae</taxon>
        <taxon>Oryza</taxon>
        <taxon>Oryza sativa</taxon>
    </lineage>
</organism>
<name>Q5N956_ORYSJ</name>
<protein>
    <submittedName>
        <fullName evidence="1">Uncharacterized protein</fullName>
    </submittedName>
</protein>
<proteinExistence type="predicted"/>
<accession>Q5N956</accession>
<dbReference type="AlphaFoldDB" id="Q5N956"/>
<reference evidence="1" key="1">
    <citation type="journal article" date="2002" name="Nature">
        <title>The genome sequence and structure of rice chromosome 1.</title>
        <authorList>
            <person name="Sasaki T."/>
            <person name="Matsumoto T."/>
            <person name="Yamamoto K."/>
            <person name="Sakata K."/>
            <person name="Baba T."/>
            <person name="Katayose Y."/>
            <person name="Wu J."/>
            <person name="Niimura Y."/>
            <person name="Cheng Z."/>
            <person name="Nagamura Y."/>
            <person name="Antonio B.A."/>
            <person name="Kanamori H."/>
            <person name="Hosokawa S."/>
            <person name="Masukawa M."/>
            <person name="Arikawa K."/>
            <person name="Chiden Y."/>
            <person name="Hayashi M."/>
            <person name="Okamoto M."/>
            <person name="Ando T."/>
            <person name="Aoki H."/>
            <person name="Arita K."/>
            <person name="Hamada M."/>
            <person name="Harada C."/>
            <person name="Hijishita S."/>
            <person name="Honda M."/>
            <person name="Ichikawa Y."/>
            <person name="Idonuma A."/>
            <person name="Iijima M."/>
            <person name="Ikeda M."/>
            <person name="Ikeno M."/>
            <person name="Itoh S."/>
            <person name="Itoh T."/>
            <person name="Itoh Y."/>
            <person name="Itoh Y."/>
            <person name="Iwabuchi A."/>
            <person name="Kamiya K."/>
            <person name="Karasawa W."/>
            <person name="Katagiri S."/>
            <person name="Kikuta A."/>
            <person name="Kobayashi N."/>
            <person name="Kono I."/>
            <person name="Machita K."/>
            <person name="Maehara T."/>
            <person name="Mizuno H."/>
            <person name="Mizubayashi T."/>
            <person name="Mukai Y."/>
            <person name="Nagasaki H."/>
            <person name="Nakashima M."/>
            <person name="Nakama Y."/>
            <person name="Nakamichi Y."/>
            <person name="Nakamura M."/>
            <person name="Namiki N."/>
            <person name="Negishi M."/>
            <person name="Ohta I."/>
            <person name="Ono N."/>
            <person name="Saji S."/>
            <person name="Sakai K."/>
            <person name="Shibata M."/>
            <person name="Shimokawa T."/>
            <person name="Shomura A."/>
            <person name="Song J."/>
            <person name="Takazaki Y."/>
            <person name="Terasawa K."/>
            <person name="Tsuji K."/>
            <person name="Waki K."/>
            <person name="Yamagata H."/>
            <person name="Yamane H."/>
            <person name="Yoshiki S."/>
            <person name="Yoshihara R."/>
            <person name="Yukawa K."/>
            <person name="Zhong H."/>
            <person name="Iwama H."/>
            <person name="Endo T."/>
            <person name="Ito H."/>
            <person name="Hahn J.H."/>
            <person name="Kim H.I."/>
            <person name="Eun M.Y."/>
            <person name="Yano M."/>
            <person name="Jiang J."/>
            <person name="Gojobori T."/>
        </authorList>
    </citation>
    <scope>NUCLEOTIDE SEQUENCE [LARGE SCALE GENOMIC DNA]</scope>
</reference>
<dbReference type="EMBL" id="AP003286">
    <property type="protein sequence ID" value="BAD82001.1"/>
    <property type="molecule type" value="Genomic_DNA"/>
</dbReference>
<dbReference type="Proteomes" id="UP000817658">
    <property type="component" value="Chromosome 1"/>
</dbReference>